<dbReference type="NCBIfam" id="TIGR02622">
    <property type="entry name" value="CDP_4_6_dhtase"/>
    <property type="match status" value="1"/>
</dbReference>
<dbReference type="CDD" id="cd05252">
    <property type="entry name" value="CDP_GD_SDR_e"/>
    <property type="match status" value="1"/>
</dbReference>
<gene>
    <name evidence="2" type="ORF">SAMN02745126_05801</name>
</gene>
<name>A0A1T4T7T2_9HYPH</name>
<dbReference type="Gene3D" id="3.40.50.720">
    <property type="entry name" value="NAD(P)-binding Rossmann-like Domain"/>
    <property type="match status" value="1"/>
</dbReference>
<evidence type="ECO:0000259" key="1">
    <source>
        <dbReference type="Pfam" id="PF16363"/>
    </source>
</evidence>
<evidence type="ECO:0000313" key="2">
    <source>
        <dbReference type="EMBL" id="SKA36291.1"/>
    </source>
</evidence>
<dbReference type="Pfam" id="PF16363">
    <property type="entry name" value="GDP_Man_Dehyd"/>
    <property type="match status" value="1"/>
</dbReference>
<protein>
    <submittedName>
        <fullName evidence="2">CDP-glucose 4,6-dehydratase</fullName>
    </submittedName>
</protein>
<dbReference type="InterPro" id="IPR036291">
    <property type="entry name" value="NAD(P)-bd_dom_sf"/>
</dbReference>
<reference evidence="3" key="1">
    <citation type="submission" date="2017-02" db="EMBL/GenBank/DDBJ databases">
        <authorList>
            <person name="Varghese N."/>
            <person name="Submissions S."/>
        </authorList>
    </citation>
    <scope>NUCLEOTIDE SEQUENCE [LARGE SCALE GENOMIC DNA]</scope>
    <source>
        <strain evidence="3">ATCC 27094</strain>
    </source>
</reference>
<dbReference type="PANTHER" id="PTHR43000">
    <property type="entry name" value="DTDP-D-GLUCOSE 4,6-DEHYDRATASE-RELATED"/>
    <property type="match status" value="1"/>
</dbReference>
<dbReference type="InterPro" id="IPR016040">
    <property type="entry name" value="NAD(P)-bd_dom"/>
</dbReference>
<sequence length="360" mass="39718">MAKVGLPSPDFWRGRRVFITGHTGFKGGWLSLWLEQLGAHVTGYALPPDHMPSLCELADVESAVQSVRGDICDAVALASAMEAACPQVIFHLAAQPLVQRSYAEPKLTFETNVIGTLNVLEAVRNCPTVDVVVSVTTDKVYENKEWVWAYRETDMLGGYDPYSSSKACAELVVAAWRRSYFSSQQNSQGVAIASVRAGNVFGGGDWSENRLVPDCIRAFQKGSKVLIRNPHATRPWQHILEPLCGYLLLAECMTSDRDAYATAWNFGPDLSGVKPVNWIVDRMVSEWGDGASWSLEGNEHPHEASLLAVDATLARSRLGWSPKLPLSEAIGRTVSWYRKQAEGHSAKELVISDIRHYESI</sequence>
<dbReference type="EMBL" id="FUWJ01000013">
    <property type="protein sequence ID" value="SKA36291.1"/>
    <property type="molecule type" value="Genomic_DNA"/>
</dbReference>
<dbReference type="Proteomes" id="UP000190092">
    <property type="component" value="Unassembled WGS sequence"/>
</dbReference>
<proteinExistence type="predicted"/>
<dbReference type="STRING" id="225324.SAMN02745126_05801"/>
<dbReference type="RefSeq" id="WP_218191370.1">
    <property type="nucleotide sequence ID" value="NZ_FUWJ01000013.1"/>
</dbReference>
<accession>A0A1T4T7T2</accession>
<feature type="domain" description="NAD(P)-binding" evidence="1">
    <location>
        <begin position="18"/>
        <end position="330"/>
    </location>
</feature>
<dbReference type="Gene3D" id="3.90.25.10">
    <property type="entry name" value="UDP-galactose 4-epimerase, domain 1"/>
    <property type="match status" value="1"/>
</dbReference>
<dbReference type="SUPFAM" id="SSF51735">
    <property type="entry name" value="NAD(P)-binding Rossmann-fold domains"/>
    <property type="match status" value="1"/>
</dbReference>
<dbReference type="InterPro" id="IPR013445">
    <property type="entry name" value="CDP_4_6_deHydtase"/>
</dbReference>
<organism evidence="2 3">
    <name type="scientific">Enhydrobacter aerosaccus</name>
    <dbReference type="NCBI Taxonomy" id="225324"/>
    <lineage>
        <taxon>Bacteria</taxon>
        <taxon>Pseudomonadati</taxon>
        <taxon>Pseudomonadota</taxon>
        <taxon>Alphaproteobacteria</taxon>
        <taxon>Hyphomicrobiales</taxon>
        <taxon>Enhydrobacter</taxon>
    </lineage>
</organism>
<keyword evidence="3" id="KW-1185">Reference proteome</keyword>
<dbReference type="AlphaFoldDB" id="A0A1T4T7T2"/>
<evidence type="ECO:0000313" key="3">
    <source>
        <dbReference type="Proteomes" id="UP000190092"/>
    </source>
</evidence>